<reference evidence="3" key="1">
    <citation type="submission" date="2020-05" db="EMBL/GenBank/DDBJ databases">
        <authorList>
            <person name="Chiriac C."/>
            <person name="Salcher M."/>
            <person name="Ghai R."/>
            <person name="Kavagutti S V."/>
        </authorList>
    </citation>
    <scope>NUCLEOTIDE SEQUENCE</scope>
</reference>
<protein>
    <submittedName>
        <fullName evidence="3">Uncharacterized protein</fullName>
    </submittedName>
</protein>
<evidence type="ECO:0000313" key="2">
    <source>
        <dbReference type="EMBL" id="CAB4198127.1"/>
    </source>
</evidence>
<name>A0A6J5SCI2_9CAUD</name>
<evidence type="ECO:0000313" key="3">
    <source>
        <dbReference type="EMBL" id="CAB4211327.1"/>
    </source>
</evidence>
<dbReference type="EMBL" id="LR797268">
    <property type="protein sequence ID" value="CAB4198127.1"/>
    <property type="molecule type" value="Genomic_DNA"/>
</dbReference>
<proteinExistence type="predicted"/>
<evidence type="ECO:0000313" key="1">
    <source>
        <dbReference type="EMBL" id="CAB4182498.1"/>
    </source>
</evidence>
<dbReference type="EMBL" id="LR798376">
    <property type="protein sequence ID" value="CAB5227406.1"/>
    <property type="molecule type" value="Genomic_DNA"/>
</dbReference>
<sequence length="82" mass="8564">MARNSTNHAVTAFPNNAEVAATDVDYTTESTIYVGGAGNVTVTPLGNEVDVTFIMPAGSVIPVRVKRVLSSGLTATGLVRIW</sequence>
<gene>
    <name evidence="1" type="ORF">UFOVP1077_8</name>
    <name evidence="2" type="ORF">UFOVP1316_51</name>
    <name evidence="3" type="ORF">UFOVP1428_5</name>
    <name evidence="4" type="ORF">UFOVP1526_39</name>
</gene>
<accession>A0A6J5SCI2</accession>
<dbReference type="EMBL" id="LR797030">
    <property type="protein sequence ID" value="CAB4182498.1"/>
    <property type="molecule type" value="Genomic_DNA"/>
</dbReference>
<dbReference type="EMBL" id="LR797374">
    <property type="protein sequence ID" value="CAB4211327.1"/>
    <property type="molecule type" value="Genomic_DNA"/>
</dbReference>
<evidence type="ECO:0000313" key="4">
    <source>
        <dbReference type="EMBL" id="CAB5227406.1"/>
    </source>
</evidence>
<organism evidence="3">
    <name type="scientific">uncultured Caudovirales phage</name>
    <dbReference type="NCBI Taxonomy" id="2100421"/>
    <lineage>
        <taxon>Viruses</taxon>
        <taxon>Duplodnaviria</taxon>
        <taxon>Heunggongvirae</taxon>
        <taxon>Uroviricota</taxon>
        <taxon>Caudoviricetes</taxon>
        <taxon>Peduoviridae</taxon>
        <taxon>Maltschvirus</taxon>
        <taxon>Maltschvirus maltsch</taxon>
    </lineage>
</organism>